<sequence>MNYDKIGMFESERIRLKENALGKSNAKIIWFGEHSVVYGKPSIAMPLYSVDVTAEIERTAAGQQIKCRYFDGPINEMTDNLKGVRVLIGTLLDVLGNRDLPFMLRITSKIPSERGMGSSAATSVALIRAFYHLFEVPLSRGRLLELANVEEKITHGNPSGLDAATASSDMPIWLIKNEINEQISFHLSRPCLVIADSGIKGKTGQAVSLVHDNVVDEPDLAIPLINQLGEIATLARHALATSNESLLGTLMNQSQDHLAELGVSTSTLDLFCRIARAHHALGAKLTGSGLGGCMIALAANHADAQKISTALRQAGATQTWIQSFRNYDISTGEKNDNLVK</sequence>
<feature type="domain" description="GHMP kinase N-terminal" evidence="10">
    <location>
        <begin position="96"/>
        <end position="166"/>
    </location>
</feature>
<evidence type="ECO:0000256" key="3">
    <source>
        <dbReference type="ARBA" id="ARBA00022679"/>
    </source>
</evidence>
<dbReference type="SUPFAM" id="SSF55060">
    <property type="entry name" value="GHMP Kinase, C-terminal domain"/>
    <property type="match status" value="1"/>
</dbReference>
<evidence type="ECO:0000256" key="2">
    <source>
        <dbReference type="ARBA" id="ARBA00022516"/>
    </source>
</evidence>
<gene>
    <name evidence="12" type="ORF">FC85_GL001221</name>
</gene>
<dbReference type="NCBIfam" id="TIGR00549">
    <property type="entry name" value="mevalon_kin"/>
    <property type="match status" value="1"/>
</dbReference>
<evidence type="ECO:0000256" key="5">
    <source>
        <dbReference type="ARBA" id="ARBA00022777"/>
    </source>
</evidence>
<dbReference type="Proteomes" id="UP000052013">
    <property type="component" value="Unassembled WGS sequence"/>
</dbReference>
<dbReference type="SUPFAM" id="SSF54211">
    <property type="entry name" value="Ribosomal protein S5 domain 2-like"/>
    <property type="match status" value="1"/>
</dbReference>
<comment type="caution">
    <text evidence="12">The sequence shown here is derived from an EMBL/GenBank/DDBJ whole genome shotgun (WGS) entry which is preliminary data.</text>
</comment>
<dbReference type="Pfam" id="PF00288">
    <property type="entry name" value="GHMP_kinases_N"/>
    <property type="match status" value="1"/>
</dbReference>
<dbReference type="InterPro" id="IPR020568">
    <property type="entry name" value="Ribosomal_Su5_D2-typ_SF"/>
</dbReference>
<keyword evidence="4" id="KW-0547">Nucleotide-binding</keyword>
<dbReference type="GO" id="GO:0005524">
    <property type="term" value="F:ATP binding"/>
    <property type="evidence" value="ECO:0007669"/>
    <property type="project" value="UniProtKB-KW"/>
</dbReference>
<dbReference type="Pfam" id="PF08544">
    <property type="entry name" value="GHMP_kinases_C"/>
    <property type="match status" value="1"/>
</dbReference>
<dbReference type="GO" id="GO:0019287">
    <property type="term" value="P:isopentenyl diphosphate biosynthetic process, mevalonate pathway"/>
    <property type="evidence" value="ECO:0007669"/>
    <property type="project" value="UniProtKB-UniPathway"/>
</dbReference>
<dbReference type="AlphaFoldDB" id="A0A0R1S740"/>
<reference evidence="12 13" key="1">
    <citation type="journal article" date="2015" name="Genome Announc.">
        <title>Expanding the biotechnology potential of lactobacilli through comparative genomics of 213 strains and associated genera.</title>
        <authorList>
            <person name="Sun Z."/>
            <person name="Harris H.M."/>
            <person name="McCann A."/>
            <person name="Guo C."/>
            <person name="Argimon S."/>
            <person name="Zhang W."/>
            <person name="Yang X."/>
            <person name="Jeffery I.B."/>
            <person name="Cooney J.C."/>
            <person name="Kagawa T.F."/>
            <person name="Liu W."/>
            <person name="Song Y."/>
            <person name="Salvetti E."/>
            <person name="Wrobel A."/>
            <person name="Rasinkangas P."/>
            <person name="Parkhill J."/>
            <person name="Rea M.C."/>
            <person name="O'Sullivan O."/>
            <person name="Ritari J."/>
            <person name="Douillard F.P."/>
            <person name="Paul Ross R."/>
            <person name="Yang R."/>
            <person name="Briner A.E."/>
            <person name="Felis G.E."/>
            <person name="de Vos W.M."/>
            <person name="Barrangou R."/>
            <person name="Klaenhammer T.R."/>
            <person name="Caufield P.W."/>
            <person name="Cui Y."/>
            <person name="Zhang H."/>
            <person name="O'Toole P.W."/>
        </authorList>
    </citation>
    <scope>NUCLEOTIDE SEQUENCE [LARGE SCALE GENOMIC DNA]</scope>
    <source>
        <strain evidence="12 13">DSM 14421</strain>
    </source>
</reference>
<evidence type="ECO:0000259" key="10">
    <source>
        <dbReference type="Pfam" id="PF00288"/>
    </source>
</evidence>
<dbReference type="PATRIC" id="fig|1423739.3.peg.1275"/>
<keyword evidence="7" id="KW-0460">Magnesium</keyword>
<dbReference type="Gene3D" id="3.30.70.890">
    <property type="entry name" value="GHMP kinase, C-terminal domain"/>
    <property type="match status" value="1"/>
</dbReference>
<dbReference type="Gene3D" id="3.30.230.10">
    <property type="match status" value="1"/>
</dbReference>
<dbReference type="InterPro" id="IPR013750">
    <property type="entry name" value="GHMP_kinase_C_dom"/>
</dbReference>
<evidence type="ECO:0000256" key="6">
    <source>
        <dbReference type="ARBA" id="ARBA00022840"/>
    </source>
</evidence>
<dbReference type="PRINTS" id="PR00959">
    <property type="entry name" value="MEVGALKINASE"/>
</dbReference>
<name>A0A0R1S740_9LACO</name>
<evidence type="ECO:0000256" key="7">
    <source>
        <dbReference type="ARBA" id="ARBA00022842"/>
    </source>
</evidence>
<evidence type="ECO:0000256" key="4">
    <source>
        <dbReference type="ARBA" id="ARBA00022741"/>
    </source>
</evidence>
<dbReference type="EMBL" id="AZEY01000090">
    <property type="protein sequence ID" value="KRL64705.1"/>
    <property type="molecule type" value="Genomic_DNA"/>
</dbReference>
<comment type="pathway">
    <text evidence="9">Isoprenoid biosynthesis; isopentenyl diphosphate biosynthesis via mevalonate pathway; isopentenyl diphosphate from (R)-mevalonate: step 1/3.</text>
</comment>
<keyword evidence="3" id="KW-0808">Transferase</keyword>
<evidence type="ECO:0000256" key="9">
    <source>
        <dbReference type="ARBA" id="ARBA00029438"/>
    </source>
</evidence>
<dbReference type="InterPro" id="IPR014721">
    <property type="entry name" value="Ribsml_uS5_D2-typ_fold_subgr"/>
</dbReference>
<proteinExistence type="predicted"/>
<dbReference type="GO" id="GO:0005829">
    <property type="term" value="C:cytosol"/>
    <property type="evidence" value="ECO:0007669"/>
    <property type="project" value="TreeGrafter"/>
</dbReference>
<feature type="domain" description="GHMP kinase C-terminal" evidence="11">
    <location>
        <begin position="236"/>
        <end position="315"/>
    </location>
</feature>
<evidence type="ECO:0000256" key="8">
    <source>
        <dbReference type="ARBA" id="ARBA00023098"/>
    </source>
</evidence>
<dbReference type="InterPro" id="IPR036554">
    <property type="entry name" value="GHMP_kinase_C_sf"/>
</dbReference>
<keyword evidence="8" id="KW-0443">Lipid metabolism</keyword>
<evidence type="ECO:0000259" key="11">
    <source>
        <dbReference type="Pfam" id="PF08544"/>
    </source>
</evidence>
<dbReference type="STRING" id="1423739.FC85_GL001221"/>
<dbReference type="PANTHER" id="PTHR43290">
    <property type="entry name" value="MEVALONATE KINASE"/>
    <property type="match status" value="1"/>
</dbReference>
<evidence type="ECO:0000256" key="1">
    <source>
        <dbReference type="ARBA" id="ARBA00022490"/>
    </source>
</evidence>
<dbReference type="UniPathway" id="UPA00057">
    <property type="reaction ID" value="UER00098"/>
</dbReference>
<evidence type="ECO:0000313" key="13">
    <source>
        <dbReference type="Proteomes" id="UP000052013"/>
    </source>
</evidence>
<keyword evidence="5 12" id="KW-0418">Kinase</keyword>
<keyword evidence="6" id="KW-0067">ATP-binding</keyword>
<accession>A0A0R1S740</accession>
<organism evidence="12 13">
    <name type="scientific">Lentilactobacillus diolivorans DSM 14421</name>
    <dbReference type="NCBI Taxonomy" id="1423739"/>
    <lineage>
        <taxon>Bacteria</taxon>
        <taxon>Bacillati</taxon>
        <taxon>Bacillota</taxon>
        <taxon>Bacilli</taxon>
        <taxon>Lactobacillales</taxon>
        <taxon>Lactobacillaceae</taxon>
        <taxon>Lentilactobacillus</taxon>
    </lineage>
</organism>
<keyword evidence="1" id="KW-0963">Cytoplasm</keyword>
<keyword evidence="2" id="KW-0444">Lipid biosynthesis</keyword>
<dbReference type="InterPro" id="IPR006205">
    <property type="entry name" value="Mev_gal_kin"/>
</dbReference>
<protein>
    <submittedName>
        <fullName evidence="12">Mevalonate kinase</fullName>
    </submittedName>
</protein>
<evidence type="ECO:0000313" key="12">
    <source>
        <dbReference type="EMBL" id="KRL64705.1"/>
    </source>
</evidence>
<dbReference type="GO" id="GO:0004496">
    <property type="term" value="F:mevalonate kinase activity"/>
    <property type="evidence" value="ECO:0007669"/>
    <property type="project" value="InterPro"/>
</dbReference>
<dbReference type="InterPro" id="IPR006204">
    <property type="entry name" value="GHMP_kinase_N_dom"/>
</dbReference>
<dbReference type="PANTHER" id="PTHR43290:SF2">
    <property type="entry name" value="MEVALONATE KINASE"/>
    <property type="match status" value="1"/>
</dbReference>